<dbReference type="InterPro" id="IPR003188">
    <property type="entry name" value="PTS_IIA_lac/cel"/>
</dbReference>
<dbReference type="CDD" id="cd00215">
    <property type="entry name" value="PTS_IIA_lac"/>
    <property type="match status" value="1"/>
</dbReference>
<sequence length="109" mass="12621">MKNEQEIMQIITTGGDARAKYLTALQEARNRNWREVDELLEQAEISLNEAHKTQTSLIQREIRGEEIETSLLMVHAQDHLMNAITVKDLVCEMILFIKEKVNEESGRIK</sequence>
<evidence type="ECO:0000256" key="4">
    <source>
        <dbReference type="ARBA" id="ARBA00022683"/>
    </source>
</evidence>
<evidence type="ECO:0000256" key="1">
    <source>
        <dbReference type="ARBA" id="ARBA00022448"/>
    </source>
</evidence>
<keyword evidence="7" id="KW-1185">Reference proteome</keyword>
<evidence type="ECO:0000256" key="3">
    <source>
        <dbReference type="ARBA" id="ARBA00022679"/>
    </source>
</evidence>
<name>A0ABW3NEY3_9BACI</name>
<dbReference type="RefSeq" id="WP_379590371.1">
    <property type="nucleotide sequence ID" value="NZ_JBHTKK010000002.1"/>
</dbReference>
<dbReference type="PROSITE" id="PS51095">
    <property type="entry name" value="PTS_EIIA_TYPE_3"/>
    <property type="match status" value="1"/>
</dbReference>
<accession>A0ABW3NEY3</accession>
<reference evidence="7" key="1">
    <citation type="journal article" date="2019" name="Int. J. Syst. Evol. Microbiol.">
        <title>The Global Catalogue of Microorganisms (GCM) 10K type strain sequencing project: providing services to taxonomists for standard genome sequencing and annotation.</title>
        <authorList>
            <consortium name="The Broad Institute Genomics Platform"/>
            <consortium name="The Broad Institute Genome Sequencing Center for Infectious Disease"/>
            <person name="Wu L."/>
            <person name="Ma J."/>
        </authorList>
    </citation>
    <scope>NUCLEOTIDE SEQUENCE [LARGE SCALE GENOMIC DNA]</scope>
    <source>
        <strain evidence="7">CCUG 56608</strain>
    </source>
</reference>
<dbReference type="PIRSF" id="PIRSF000699">
    <property type="entry name" value="PTS_IILac_III"/>
    <property type="match status" value="1"/>
</dbReference>
<evidence type="ECO:0000256" key="5">
    <source>
        <dbReference type="PROSITE-ProRule" id="PRU00418"/>
    </source>
</evidence>
<dbReference type="Pfam" id="PF02255">
    <property type="entry name" value="PTS_IIA"/>
    <property type="match status" value="1"/>
</dbReference>
<keyword evidence="4" id="KW-0598">Phosphotransferase system</keyword>
<dbReference type="PANTHER" id="PTHR34382">
    <property type="entry name" value="PTS SYSTEM N,N'-DIACETYLCHITOBIOSE-SPECIFIC EIIA COMPONENT"/>
    <property type="match status" value="1"/>
</dbReference>
<keyword evidence="3" id="KW-0808">Transferase</keyword>
<dbReference type="InterPro" id="IPR036542">
    <property type="entry name" value="PTS_IIA_lac/cel_sf"/>
</dbReference>
<evidence type="ECO:0000313" key="7">
    <source>
        <dbReference type="Proteomes" id="UP001597041"/>
    </source>
</evidence>
<protein>
    <submittedName>
        <fullName evidence="6">PTS lactose/cellobiose transporter subunit IIA</fullName>
    </submittedName>
</protein>
<dbReference type="PANTHER" id="PTHR34382:SF7">
    <property type="entry name" value="PTS SYSTEM N,N'-DIACETYLCHITOBIOSE-SPECIFIC EIIA COMPONENT"/>
    <property type="match status" value="1"/>
</dbReference>
<dbReference type="Gene3D" id="1.20.58.80">
    <property type="entry name" value="Phosphotransferase system, lactose/cellobiose-type IIA subunit"/>
    <property type="match status" value="1"/>
</dbReference>
<dbReference type="SUPFAM" id="SSF46973">
    <property type="entry name" value="Enzyme IIa from lactose specific PTS, IIa-lac"/>
    <property type="match status" value="1"/>
</dbReference>
<comment type="caution">
    <text evidence="6">The sequence shown here is derived from an EMBL/GenBank/DDBJ whole genome shotgun (WGS) entry which is preliminary data.</text>
</comment>
<organism evidence="6 7">
    <name type="scientific">Oceanobacillus locisalsi</name>
    <dbReference type="NCBI Taxonomy" id="546107"/>
    <lineage>
        <taxon>Bacteria</taxon>
        <taxon>Bacillati</taxon>
        <taxon>Bacillota</taxon>
        <taxon>Bacilli</taxon>
        <taxon>Bacillales</taxon>
        <taxon>Bacillaceae</taxon>
        <taxon>Oceanobacillus</taxon>
    </lineage>
</organism>
<dbReference type="Proteomes" id="UP001597041">
    <property type="component" value="Unassembled WGS sequence"/>
</dbReference>
<feature type="modified residue" description="Phosphohistidine; by HPr" evidence="5">
    <location>
        <position position="75"/>
    </location>
</feature>
<evidence type="ECO:0000256" key="2">
    <source>
        <dbReference type="ARBA" id="ARBA00022597"/>
    </source>
</evidence>
<proteinExistence type="predicted"/>
<gene>
    <name evidence="6" type="ORF">ACFQ19_02425</name>
</gene>
<dbReference type="EMBL" id="JBHTKK010000002">
    <property type="protein sequence ID" value="MFD1064871.1"/>
    <property type="molecule type" value="Genomic_DNA"/>
</dbReference>
<keyword evidence="1" id="KW-0813">Transport</keyword>
<keyword evidence="2" id="KW-0762">Sugar transport</keyword>
<evidence type="ECO:0000313" key="6">
    <source>
        <dbReference type="EMBL" id="MFD1064871.1"/>
    </source>
</evidence>